<comment type="subcellular location">
    <subcellularLocation>
        <location evidence="1">Membrane</location>
        <topology evidence="1">Multi-pass membrane protein</topology>
    </subcellularLocation>
</comment>
<evidence type="ECO:0000256" key="10">
    <source>
        <dbReference type="ARBA" id="ARBA00023136"/>
    </source>
</evidence>
<evidence type="ECO:0000256" key="11">
    <source>
        <dbReference type="ARBA" id="ARBA00023160"/>
    </source>
</evidence>
<evidence type="ECO:0000256" key="14">
    <source>
        <dbReference type="SAM" id="Phobius"/>
    </source>
</evidence>
<dbReference type="PANTHER" id="PTHR11351">
    <property type="entry name" value="ACYL-COA DESATURASE"/>
    <property type="match status" value="1"/>
</dbReference>
<evidence type="ECO:0000313" key="16">
    <source>
        <dbReference type="EMBL" id="CAG6692580.1"/>
    </source>
</evidence>
<comment type="similarity">
    <text evidence="2 12">Belongs to the fatty acid desaturase type 1 family.</text>
</comment>
<evidence type="ECO:0000256" key="7">
    <source>
        <dbReference type="ARBA" id="ARBA00023002"/>
    </source>
</evidence>
<dbReference type="PRINTS" id="PR00075">
    <property type="entry name" value="FACDDSATRASE"/>
</dbReference>
<accession>A0A8D8TUI4</accession>
<sequence>MSETPDSVNTLTRNTLIMSETPDSIPDYEPKERAKEFQRHHFVWWMIIMLTYLHTASIYGLYLVFTSSAKLATLIFATVLHLSGAIGVTAGAHRLWSHRCYKANLPLRIALMLCNTIAFQMPIFYWTRDHRLHHKYSETNADPYNSKRGFFFCHIGWLLVQKHPEVIEKGRQLDLSDLLEDPVVTFQKKHYWNVLILIYLVFPTVVPMFLWGESFSNAWHIALVLRYICTVNAAALVNSVAHLWGQRPYDKFIQPSQNLGVAIIALGEGWHNYHHVFPWDYKTSELGTYSTNFTTAFIDFFARIGWAYDCKTVSPAMVATRAQRTGDGSHKDVWGWGDKDMTSEDKKDATVLHEKSQ</sequence>
<feature type="region of interest" description="Disordered" evidence="13">
    <location>
        <begin position="326"/>
        <end position="357"/>
    </location>
</feature>
<evidence type="ECO:0000256" key="13">
    <source>
        <dbReference type="SAM" id="MobiDB-lite"/>
    </source>
</evidence>
<evidence type="ECO:0000256" key="3">
    <source>
        <dbReference type="ARBA" id="ARBA00022516"/>
    </source>
</evidence>
<organism evidence="16">
    <name type="scientific">Cacopsylla melanoneura</name>
    <dbReference type="NCBI Taxonomy" id="428564"/>
    <lineage>
        <taxon>Eukaryota</taxon>
        <taxon>Metazoa</taxon>
        <taxon>Ecdysozoa</taxon>
        <taxon>Arthropoda</taxon>
        <taxon>Hexapoda</taxon>
        <taxon>Insecta</taxon>
        <taxon>Pterygota</taxon>
        <taxon>Neoptera</taxon>
        <taxon>Paraneoptera</taxon>
        <taxon>Hemiptera</taxon>
        <taxon>Sternorrhyncha</taxon>
        <taxon>Psylloidea</taxon>
        <taxon>Psyllidae</taxon>
        <taxon>Psyllinae</taxon>
        <taxon>Cacopsylla</taxon>
    </lineage>
</organism>
<dbReference type="GO" id="GO:0004768">
    <property type="term" value="F:stearoyl-CoA 9-desaturase activity"/>
    <property type="evidence" value="ECO:0007669"/>
    <property type="project" value="TreeGrafter"/>
</dbReference>
<evidence type="ECO:0000256" key="5">
    <source>
        <dbReference type="ARBA" id="ARBA00022832"/>
    </source>
</evidence>
<keyword evidence="4 12" id="KW-0812">Transmembrane</keyword>
<keyword evidence="9" id="KW-0443">Lipid metabolism</keyword>
<evidence type="ECO:0000256" key="9">
    <source>
        <dbReference type="ARBA" id="ARBA00023098"/>
    </source>
</evidence>
<feature type="transmembrane region" description="Helical" evidence="14">
    <location>
        <begin position="191"/>
        <end position="211"/>
    </location>
</feature>
<keyword evidence="3 12" id="KW-0444">Lipid biosynthesis</keyword>
<feature type="transmembrane region" description="Helical" evidence="14">
    <location>
        <begin position="105"/>
        <end position="126"/>
    </location>
</feature>
<dbReference type="EMBL" id="HBUF01307846">
    <property type="protein sequence ID" value="CAG6692574.1"/>
    <property type="molecule type" value="Transcribed_RNA"/>
</dbReference>
<dbReference type="PANTHER" id="PTHR11351:SF31">
    <property type="entry name" value="DESATURASE 1, ISOFORM A-RELATED"/>
    <property type="match status" value="1"/>
</dbReference>
<evidence type="ECO:0000256" key="2">
    <source>
        <dbReference type="ARBA" id="ARBA00009295"/>
    </source>
</evidence>
<feature type="transmembrane region" description="Helical" evidence="14">
    <location>
        <begin position="71"/>
        <end position="93"/>
    </location>
</feature>
<dbReference type="CDD" id="cd03505">
    <property type="entry name" value="Delta9-FADS-like"/>
    <property type="match status" value="1"/>
</dbReference>
<evidence type="ECO:0000256" key="1">
    <source>
        <dbReference type="ARBA" id="ARBA00004141"/>
    </source>
</evidence>
<feature type="compositionally biased region" description="Basic and acidic residues" evidence="13">
    <location>
        <begin position="327"/>
        <end position="357"/>
    </location>
</feature>
<dbReference type="EMBL" id="HBUF01307849">
    <property type="protein sequence ID" value="CAG6692580.1"/>
    <property type="molecule type" value="Transcribed_RNA"/>
</dbReference>
<name>A0A8D8TUI4_9HEMI</name>
<keyword evidence="11 12" id="KW-0275">Fatty acid biosynthesis</keyword>
<feature type="transmembrane region" description="Helical" evidence="14">
    <location>
        <begin position="42"/>
        <end position="65"/>
    </location>
</feature>
<reference evidence="16" key="1">
    <citation type="submission" date="2021-05" db="EMBL/GenBank/DDBJ databases">
        <authorList>
            <person name="Alioto T."/>
            <person name="Alioto T."/>
            <person name="Gomez Garrido J."/>
        </authorList>
    </citation>
    <scope>NUCLEOTIDE SEQUENCE</scope>
</reference>
<proteinExistence type="inferred from homology"/>
<evidence type="ECO:0000256" key="4">
    <source>
        <dbReference type="ARBA" id="ARBA00022692"/>
    </source>
</evidence>
<keyword evidence="7 12" id="KW-0560">Oxidoreductase</keyword>
<dbReference type="GO" id="GO:0005506">
    <property type="term" value="F:iron ion binding"/>
    <property type="evidence" value="ECO:0007669"/>
    <property type="project" value="TreeGrafter"/>
</dbReference>
<evidence type="ECO:0000256" key="6">
    <source>
        <dbReference type="ARBA" id="ARBA00022989"/>
    </source>
</evidence>
<keyword evidence="8" id="KW-0408">Iron</keyword>
<dbReference type="InterPro" id="IPR005804">
    <property type="entry name" value="FA_desaturase_dom"/>
</dbReference>
<feature type="transmembrane region" description="Helical" evidence="14">
    <location>
        <begin position="223"/>
        <end position="244"/>
    </location>
</feature>
<keyword evidence="10 14" id="KW-0472">Membrane</keyword>
<evidence type="ECO:0000256" key="12">
    <source>
        <dbReference type="RuleBase" id="RU000581"/>
    </source>
</evidence>
<comment type="domain">
    <text evidence="12">The histidine box domains are involved in binding the catalytic metal ions.</text>
</comment>
<keyword evidence="6 14" id="KW-1133">Transmembrane helix</keyword>
<comment type="cofactor">
    <cofactor evidence="12">
        <name>Fe(2+)</name>
        <dbReference type="ChEBI" id="CHEBI:29033"/>
    </cofactor>
</comment>
<dbReference type="GO" id="GO:0006636">
    <property type="term" value="P:unsaturated fatty acid biosynthetic process"/>
    <property type="evidence" value="ECO:0007669"/>
    <property type="project" value="TreeGrafter"/>
</dbReference>
<evidence type="ECO:0000259" key="15">
    <source>
        <dbReference type="Pfam" id="PF00487"/>
    </source>
</evidence>
<dbReference type="InterPro" id="IPR015876">
    <property type="entry name" value="Acyl-CoA_DS"/>
</dbReference>
<keyword evidence="5" id="KW-0276">Fatty acid metabolism</keyword>
<dbReference type="AlphaFoldDB" id="A0A8D8TUI4"/>
<protein>
    <submittedName>
        <fullName evidence="16">Acyl-CoA Delta(11) desaturase</fullName>
    </submittedName>
</protein>
<feature type="domain" description="Fatty acid desaturase" evidence="15">
    <location>
        <begin position="75"/>
        <end position="278"/>
    </location>
</feature>
<dbReference type="Pfam" id="PF00487">
    <property type="entry name" value="FA_desaturase"/>
    <property type="match status" value="1"/>
</dbReference>
<evidence type="ECO:0000256" key="8">
    <source>
        <dbReference type="ARBA" id="ARBA00023004"/>
    </source>
</evidence>
<dbReference type="GO" id="GO:0005789">
    <property type="term" value="C:endoplasmic reticulum membrane"/>
    <property type="evidence" value="ECO:0007669"/>
    <property type="project" value="TreeGrafter"/>
</dbReference>